<reference evidence="1 2" key="1">
    <citation type="submission" date="2016-11" db="EMBL/GenBank/DDBJ databases">
        <authorList>
            <person name="Varghese N."/>
            <person name="Submissions S."/>
        </authorList>
    </citation>
    <scope>NUCLEOTIDE SEQUENCE [LARGE SCALE GENOMIC DNA]</scope>
    <source>
        <strain evidence="1 2">PA</strain>
    </source>
</reference>
<comment type="caution">
    <text evidence="1">The sequence shown here is derived from an EMBL/GenBank/DDBJ whole genome shotgun (WGS) entry which is preliminary data.</text>
</comment>
<evidence type="ECO:0000313" key="2">
    <source>
        <dbReference type="Proteomes" id="UP000184390"/>
    </source>
</evidence>
<evidence type="ECO:0008006" key="3">
    <source>
        <dbReference type="Google" id="ProtNLM"/>
    </source>
</evidence>
<name>A0ABY1IET2_9ACTO</name>
<sequence length="50" mass="5440">MVWEVLLSSKDSKEVIVTVNATDGTIIESEVLDPAQPVDAVELNLDQPCQ</sequence>
<dbReference type="Proteomes" id="UP000184390">
    <property type="component" value="Unassembled WGS sequence"/>
</dbReference>
<proteinExistence type="predicted"/>
<gene>
    <name evidence="1" type="ORF">SAMN05216246_11034</name>
</gene>
<keyword evidence="2" id="KW-1185">Reference proteome</keyword>
<protein>
    <recommendedName>
        <fullName evidence="3">Peptidase propeptide and YPEB domain-containing protein</fullName>
    </recommendedName>
</protein>
<organism evidence="1 2">
    <name type="scientific">Actinomyces denticolens</name>
    <dbReference type="NCBI Taxonomy" id="52767"/>
    <lineage>
        <taxon>Bacteria</taxon>
        <taxon>Bacillati</taxon>
        <taxon>Actinomycetota</taxon>
        <taxon>Actinomycetes</taxon>
        <taxon>Actinomycetales</taxon>
        <taxon>Actinomycetaceae</taxon>
        <taxon>Actinomyces</taxon>
    </lineage>
</organism>
<evidence type="ECO:0000313" key="1">
    <source>
        <dbReference type="EMBL" id="SHJ07183.1"/>
    </source>
</evidence>
<accession>A0ABY1IET2</accession>
<dbReference type="EMBL" id="FQYL01000010">
    <property type="protein sequence ID" value="SHJ07183.1"/>
    <property type="molecule type" value="Genomic_DNA"/>
</dbReference>